<feature type="domain" description="Glycosyl hydrolase family 92" evidence="4">
    <location>
        <begin position="563"/>
        <end position="1042"/>
    </location>
</feature>
<gene>
    <name evidence="7" type="ORF">D4L85_31655</name>
</gene>
<dbReference type="GO" id="GO:0006516">
    <property type="term" value="P:glycoprotein catabolic process"/>
    <property type="evidence" value="ECO:0007669"/>
    <property type="project" value="TreeGrafter"/>
</dbReference>
<comment type="subunit">
    <text evidence="2">Monomer.</text>
</comment>
<dbReference type="NCBIfam" id="TIGR01180">
    <property type="entry name" value="aman2_put"/>
    <property type="match status" value="1"/>
</dbReference>
<keyword evidence="8" id="KW-1185">Reference proteome</keyword>
<comment type="cofactor">
    <cofactor evidence="1">
        <name>Ca(2+)</name>
        <dbReference type="ChEBI" id="CHEBI:29108"/>
    </cofactor>
</comment>
<dbReference type="PANTHER" id="PTHR12143:SF39">
    <property type="entry name" value="SECRETED PROTEIN"/>
    <property type="match status" value="1"/>
</dbReference>
<evidence type="ECO:0000259" key="6">
    <source>
        <dbReference type="Pfam" id="PF17678"/>
    </source>
</evidence>
<dbReference type="InterPro" id="IPR050883">
    <property type="entry name" value="PNGase"/>
</dbReference>
<organism evidence="7 8">
    <name type="scientific">Chryseolinea soli</name>
    <dbReference type="NCBI Taxonomy" id="2321403"/>
    <lineage>
        <taxon>Bacteria</taxon>
        <taxon>Pseudomonadati</taxon>
        <taxon>Bacteroidota</taxon>
        <taxon>Cytophagia</taxon>
        <taxon>Cytophagales</taxon>
        <taxon>Fulvivirgaceae</taxon>
        <taxon>Chryseolinea</taxon>
    </lineage>
</organism>
<evidence type="ECO:0000259" key="5">
    <source>
        <dbReference type="Pfam" id="PF14683"/>
    </source>
</evidence>
<dbReference type="InterPro" id="IPR041371">
    <property type="entry name" value="GH92_N"/>
</dbReference>
<name>A0A385SUH6_9BACT</name>
<keyword evidence="3" id="KW-0106">Calcium</keyword>
<dbReference type="Gene3D" id="3.30.2080.10">
    <property type="entry name" value="GH92 mannosidase domain"/>
    <property type="match status" value="1"/>
</dbReference>
<dbReference type="OrthoDB" id="9804511at2"/>
<dbReference type="Pfam" id="PF14683">
    <property type="entry name" value="CBM-like"/>
    <property type="match status" value="1"/>
</dbReference>
<dbReference type="FunFam" id="3.30.2080.10:FF:000001">
    <property type="entry name" value="Alpha-1,2-mannosidase subfamily"/>
    <property type="match status" value="1"/>
</dbReference>
<dbReference type="InterPro" id="IPR008979">
    <property type="entry name" value="Galactose-bd-like_sf"/>
</dbReference>
<dbReference type="KEGG" id="chk:D4L85_31655"/>
<dbReference type="PANTHER" id="PTHR12143">
    <property type="entry name" value="PEPTIDE N-GLYCANASE PNGASE -RELATED"/>
    <property type="match status" value="1"/>
</dbReference>
<dbReference type="InterPro" id="IPR008928">
    <property type="entry name" value="6-hairpin_glycosidase_sf"/>
</dbReference>
<evidence type="ECO:0000256" key="1">
    <source>
        <dbReference type="ARBA" id="ARBA00001913"/>
    </source>
</evidence>
<dbReference type="SUPFAM" id="SSF49785">
    <property type="entry name" value="Galactose-binding domain-like"/>
    <property type="match status" value="1"/>
</dbReference>
<sequence>MKSCSFFPFRVGIAFFIYTSISWAINLKPSSAQGTIWQIGKSDNNGKEFALAPRDFQKFLPSDFGWEDRFFLPGNSDPLVDWPYVMPGPKDKWGGTGPTSGVRTNELNILFGLPKKSDGGAWTLVIDLLDTHAKLPPLLKVSVNGNAQKYRLPAGGEIVPTLDSLSHAREHILEIPLESQWINEGGNEIKLTILDGGWLMFDQIRLEGPPGISLNANKSVFIRSINPADYEIVRNAKHFQPLLVDVEHLSGNPTVEVKLDDKLILSQTIERGRYQLEVPMPSVTTNTRSKYDVLVDGKLLQSGFVARSQHHLISPAMYVDTKIGTAHSRWMIAPGPWMPFSMVKIGPDNQPAGWMAGYDPSIESVGAFSHIHEWTMAGVGMMAATGPLKIKVGDDAHPGEGYRSSIDKLSEESPLGYYKVLLKDYGVKAELTATTRCSFQRFTFPGSIDSRIIVDFQTPAEYRYDIKEIAFNKIDDHTIEGHSVQLTPRAWGDDASQEYTIHFVIEFDQPFTKIGSWLNDSISTQSSVIAKDVADAGVYVEFDTRIKKTVQVRTGISFVSLENARANLHAEVIAPFGWDFNAVRESQVKAWDTLLGRIAITTNDRREKVRFYTNMYRALCSRNTFSDINGEWIDATEQKQKMQAGDVALGCDAFWNTFWNLNQFWNLVTPEWSSRWVKSQLSMYKANGWLAKGPAGMEYIPVMVAEHEIPLIVSAYQMGIRDFDATTAFDAVSKMQTTLPQKVGGGLAGNADLAAYLQYHYVPYDKGRFSNSLEYSYDDYAVAQFSKTLGRTKDYDVFKQRSENWKNVIDPETGYARLKDSNGKWMSDFDPFKSGANEHYVEGNAWQLTFFVPQDVPGLASLIGKDHFVERLNWGFEESSKLRFNAPGDQYWDYPVIQGNQQSMHFAFLFNWVNKPWLTQKWSRSILDRYYGFGVSNAYLGDEDQGQMSAWFIMATLGLFQTDGGCSINPIYEIGSPLFEKVSIDLGQKYGRGKSFTIEAHHASRDNKYVQSATLNGKPLTTCWFPSSELLKGGNLILEMGNQPNMKWGLQTPPVSH</sequence>
<dbReference type="Pfam" id="PF07971">
    <property type="entry name" value="Glyco_hydro_92"/>
    <property type="match status" value="1"/>
</dbReference>
<dbReference type="EMBL" id="CP032382">
    <property type="protein sequence ID" value="AYB34859.1"/>
    <property type="molecule type" value="Genomic_DNA"/>
</dbReference>
<reference evidence="8" key="1">
    <citation type="submission" date="2018-09" db="EMBL/GenBank/DDBJ databases">
        <title>Chryseolinea sp. KIS68-18 isolated from soil.</title>
        <authorList>
            <person name="Weon H.-Y."/>
            <person name="Kwon S.-W."/>
            <person name="Lee S.A."/>
        </authorList>
    </citation>
    <scope>NUCLEOTIDE SEQUENCE [LARGE SCALE GENOMIC DNA]</scope>
    <source>
        <strain evidence="8">KIS68-18</strain>
    </source>
</reference>
<feature type="domain" description="Rhamnogalacturonan lyase" evidence="5">
    <location>
        <begin position="35"/>
        <end position="206"/>
    </location>
</feature>
<evidence type="ECO:0000313" key="8">
    <source>
        <dbReference type="Proteomes" id="UP000266183"/>
    </source>
</evidence>
<evidence type="ECO:0000259" key="4">
    <source>
        <dbReference type="Pfam" id="PF07971"/>
    </source>
</evidence>
<dbReference type="RefSeq" id="WP_119758112.1">
    <property type="nucleotide sequence ID" value="NZ_CP032382.1"/>
</dbReference>
<dbReference type="InterPro" id="IPR014718">
    <property type="entry name" value="GH-type_carb-bd"/>
</dbReference>
<dbReference type="Gene3D" id="1.20.1050.60">
    <property type="entry name" value="alpha-1,2-mannosidase"/>
    <property type="match status" value="1"/>
</dbReference>
<proteinExistence type="predicted"/>
<dbReference type="GO" id="GO:0030246">
    <property type="term" value="F:carbohydrate binding"/>
    <property type="evidence" value="ECO:0007669"/>
    <property type="project" value="InterPro"/>
</dbReference>
<protein>
    <recommendedName>
        <fullName evidence="9">Glycoside hydrolase family 92 protein</fullName>
    </recommendedName>
</protein>
<evidence type="ECO:0000313" key="7">
    <source>
        <dbReference type="EMBL" id="AYB34859.1"/>
    </source>
</evidence>
<dbReference type="Pfam" id="PF17678">
    <property type="entry name" value="Glyco_hydro_92N"/>
    <property type="match status" value="1"/>
</dbReference>
<accession>A0A385SUH6</accession>
<evidence type="ECO:0008006" key="9">
    <source>
        <dbReference type="Google" id="ProtNLM"/>
    </source>
</evidence>
<dbReference type="AlphaFoldDB" id="A0A385SUH6"/>
<dbReference type="GO" id="GO:0000224">
    <property type="term" value="F:peptide-N4-(N-acetyl-beta-glucosaminyl)asparagine amidase activity"/>
    <property type="evidence" value="ECO:0007669"/>
    <property type="project" value="TreeGrafter"/>
</dbReference>
<dbReference type="GO" id="GO:0005829">
    <property type="term" value="C:cytosol"/>
    <property type="evidence" value="ECO:0007669"/>
    <property type="project" value="TreeGrafter"/>
</dbReference>
<evidence type="ECO:0000256" key="3">
    <source>
        <dbReference type="ARBA" id="ARBA00022837"/>
    </source>
</evidence>
<dbReference type="GO" id="GO:0005975">
    <property type="term" value="P:carbohydrate metabolic process"/>
    <property type="evidence" value="ECO:0007669"/>
    <property type="project" value="InterPro"/>
</dbReference>
<dbReference type="InterPro" id="IPR029411">
    <property type="entry name" value="RG-lyase_III"/>
</dbReference>
<dbReference type="Gene3D" id="1.20.1610.10">
    <property type="entry name" value="alpha-1,2-mannosidases domains"/>
    <property type="match status" value="1"/>
</dbReference>
<feature type="domain" description="Glycosyl hydrolase family 92 N-terminal" evidence="6">
    <location>
        <begin position="318"/>
        <end position="557"/>
    </location>
</feature>
<dbReference type="Gene3D" id="2.70.98.10">
    <property type="match status" value="1"/>
</dbReference>
<dbReference type="SUPFAM" id="SSF48208">
    <property type="entry name" value="Six-hairpin glycosidases"/>
    <property type="match status" value="1"/>
</dbReference>
<evidence type="ECO:0000256" key="2">
    <source>
        <dbReference type="ARBA" id="ARBA00011245"/>
    </source>
</evidence>
<dbReference type="InterPro" id="IPR012939">
    <property type="entry name" value="Glyco_hydro_92"/>
</dbReference>
<dbReference type="InterPro" id="IPR005887">
    <property type="entry name" value="GH92_a_mannosidase_put"/>
</dbReference>
<dbReference type="Proteomes" id="UP000266183">
    <property type="component" value="Chromosome"/>
</dbReference>